<dbReference type="RefSeq" id="WP_016209070.1">
    <property type="nucleotide sequence ID" value="NZ_ASRV01000235.1"/>
</dbReference>
<name>R9BSE8_9CLOT</name>
<protein>
    <submittedName>
        <fullName evidence="2">Methylase involved in ubiquinone/menaquinone biosynthesis</fullName>
    </submittedName>
</protein>
<dbReference type="Gene3D" id="3.40.50.150">
    <property type="entry name" value="Vaccinia Virus protein VP39"/>
    <property type="match status" value="1"/>
</dbReference>
<accession>R9BSE8</accession>
<evidence type="ECO:0000313" key="2">
    <source>
        <dbReference type="EMBL" id="EOR19993.1"/>
    </source>
</evidence>
<organism evidence="2 3">
    <name type="scientific">Clostridium sartagoforme AAU1</name>
    <dbReference type="NCBI Taxonomy" id="1202534"/>
    <lineage>
        <taxon>Bacteria</taxon>
        <taxon>Bacillati</taxon>
        <taxon>Bacillota</taxon>
        <taxon>Clostridia</taxon>
        <taxon>Eubacteriales</taxon>
        <taxon>Clostridiaceae</taxon>
        <taxon>Clostridium</taxon>
    </lineage>
</organism>
<dbReference type="Pfam" id="PF08241">
    <property type="entry name" value="Methyltransf_11"/>
    <property type="match status" value="1"/>
</dbReference>
<dbReference type="AlphaFoldDB" id="R9BSE8"/>
<keyword evidence="2" id="KW-0808">Transferase</keyword>
<evidence type="ECO:0000259" key="1">
    <source>
        <dbReference type="Pfam" id="PF08241"/>
    </source>
</evidence>
<keyword evidence="3" id="KW-1185">Reference proteome</keyword>
<dbReference type="SUPFAM" id="SSF53335">
    <property type="entry name" value="S-adenosyl-L-methionine-dependent methyltransferases"/>
    <property type="match status" value="1"/>
</dbReference>
<keyword evidence="2" id="KW-0830">Ubiquinone</keyword>
<proteinExistence type="predicted"/>
<dbReference type="InterPro" id="IPR013216">
    <property type="entry name" value="Methyltransf_11"/>
</dbReference>
<dbReference type="OrthoDB" id="9808140at2"/>
<evidence type="ECO:0000313" key="3">
    <source>
        <dbReference type="Proteomes" id="UP000013988"/>
    </source>
</evidence>
<dbReference type="EMBL" id="ASRV01000235">
    <property type="protein sequence ID" value="EOR19993.1"/>
    <property type="molecule type" value="Genomic_DNA"/>
</dbReference>
<comment type="caution">
    <text evidence="2">The sequence shown here is derived from an EMBL/GenBank/DDBJ whole genome shotgun (WGS) entry which is preliminary data.</text>
</comment>
<keyword evidence="2" id="KW-0489">Methyltransferase</keyword>
<sequence length="179" mass="21386">MSFLINNHLKEGYSDYNLLFLKRYHQDLNLNNKILDVGCGHYRNLCFFYKLGFKNLYGIDMLDPKPSAKPKKFNVNFIKQDINYGLPYEDKSFEIVLCNFVLMFIEPNMLKFVLYELLRVTKVFCVIETQKPFYEAKNGQIKPYEFKCMVEIIKTSNEFEILDKKIYKEKLIIRRINNG</sequence>
<dbReference type="GO" id="GO:0008757">
    <property type="term" value="F:S-adenosylmethionine-dependent methyltransferase activity"/>
    <property type="evidence" value="ECO:0007669"/>
    <property type="project" value="InterPro"/>
</dbReference>
<feature type="domain" description="Methyltransferase type 11" evidence="1">
    <location>
        <begin position="35"/>
        <end position="122"/>
    </location>
</feature>
<reference evidence="2 3" key="1">
    <citation type="submission" date="2013-03" db="EMBL/GenBank/DDBJ databases">
        <title>Whole genome shotgun sequencing of Clostridium sartagoforme AAU1.</title>
        <authorList>
            <person name="Joshi C.G."/>
            <person name="Duggirala S.M."/>
            <person name="Nathani N.M."/>
            <person name="Bhatt V.D."/>
            <person name="Patel A.K."/>
            <person name="Pandya P.R."/>
            <person name="KaPatel J.A."/>
        </authorList>
    </citation>
    <scope>NUCLEOTIDE SEQUENCE [LARGE SCALE GENOMIC DNA]</scope>
    <source>
        <strain evidence="2 3">AAU1</strain>
    </source>
</reference>
<dbReference type="Proteomes" id="UP000013988">
    <property type="component" value="Unassembled WGS sequence"/>
</dbReference>
<dbReference type="GO" id="GO:0032259">
    <property type="term" value="P:methylation"/>
    <property type="evidence" value="ECO:0007669"/>
    <property type="project" value="UniProtKB-KW"/>
</dbReference>
<dbReference type="PATRIC" id="fig|1202534.3.peg.3852"/>
<dbReference type="CDD" id="cd02440">
    <property type="entry name" value="AdoMet_MTases"/>
    <property type="match status" value="1"/>
</dbReference>
<dbReference type="InterPro" id="IPR029063">
    <property type="entry name" value="SAM-dependent_MTases_sf"/>
</dbReference>
<gene>
    <name evidence="2" type="ORF">A500_19314</name>
</gene>